<evidence type="ECO:0000313" key="2">
    <source>
        <dbReference type="Proteomes" id="UP001615550"/>
    </source>
</evidence>
<reference evidence="1 2" key="1">
    <citation type="submission" date="2024-08" db="EMBL/GenBank/DDBJ databases">
        <title>Draft Genome Sequence of Legionella lytica strain DSB2004, Isolated From a Fire Sprinkler System.</title>
        <authorList>
            <person name="Everhart A.D."/>
            <person name="Kidane D.T."/>
            <person name="Farone A.L."/>
            <person name="Farone M.B."/>
        </authorList>
    </citation>
    <scope>NUCLEOTIDE SEQUENCE [LARGE SCALE GENOMIC DNA]</scope>
    <source>
        <strain evidence="1 2">DSB2004</strain>
    </source>
</reference>
<gene>
    <name evidence="1" type="ORF">ACD661_11085</name>
</gene>
<dbReference type="RefSeq" id="WP_400187930.1">
    <property type="nucleotide sequence ID" value="NZ_JBGORX010000004.1"/>
</dbReference>
<sequence length="225" mass="25654">MISFLNKVQLSKEFFSCPPDSGTIFSAGKMTVNCEANSFSIKSLLSLKELLVKEEEDVFRFLVDTEGKLWFAFETRPHNNAPKHFQMTGAPLEAASCLTAGNIKFSSKAGAVLRNISHRSGDFRPSFLSLRWVLAILLINEEILPFKLPRFIVIKELKNEKVYKHVWRLKKIKKWVDSFSDNEALINQLRQENLYSKTVHYEATRHLVEENCAVLVGNEGQVAFG</sequence>
<keyword evidence="2" id="KW-1185">Reference proteome</keyword>
<accession>A0ABW8D8R9</accession>
<proteinExistence type="predicted"/>
<comment type="caution">
    <text evidence="1">The sequence shown here is derived from an EMBL/GenBank/DDBJ whole genome shotgun (WGS) entry which is preliminary data.</text>
</comment>
<dbReference type="EMBL" id="JBGORX010000004">
    <property type="protein sequence ID" value="MFJ1269104.1"/>
    <property type="molecule type" value="Genomic_DNA"/>
</dbReference>
<name>A0ABW8D8R9_9GAMM</name>
<dbReference type="Proteomes" id="UP001615550">
    <property type="component" value="Unassembled WGS sequence"/>
</dbReference>
<protein>
    <submittedName>
        <fullName evidence="1">Uncharacterized protein</fullName>
    </submittedName>
</protein>
<organism evidence="1 2">
    <name type="scientific">Legionella lytica</name>
    <dbReference type="NCBI Taxonomy" id="96232"/>
    <lineage>
        <taxon>Bacteria</taxon>
        <taxon>Pseudomonadati</taxon>
        <taxon>Pseudomonadota</taxon>
        <taxon>Gammaproteobacteria</taxon>
        <taxon>Legionellales</taxon>
        <taxon>Legionellaceae</taxon>
        <taxon>Legionella</taxon>
    </lineage>
</organism>
<evidence type="ECO:0000313" key="1">
    <source>
        <dbReference type="EMBL" id="MFJ1269104.1"/>
    </source>
</evidence>